<evidence type="ECO:0000256" key="3">
    <source>
        <dbReference type="ARBA" id="ARBA00022989"/>
    </source>
</evidence>
<organism evidence="6 7">
    <name type="scientific">Ovis ammon polii</name>
    <dbReference type="NCBI Taxonomy" id="230172"/>
    <lineage>
        <taxon>Eukaryota</taxon>
        <taxon>Metazoa</taxon>
        <taxon>Chordata</taxon>
        <taxon>Craniata</taxon>
        <taxon>Vertebrata</taxon>
        <taxon>Euteleostomi</taxon>
        <taxon>Mammalia</taxon>
        <taxon>Eutheria</taxon>
        <taxon>Laurasiatheria</taxon>
        <taxon>Artiodactyla</taxon>
        <taxon>Ruminantia</taxon>
        <taxon>Pecora</taxon>
        <taxon>Bovidae</taxon>
        <taxon>Caprinae</taxon>
        <taxon>Ovis</taxon>
    </lineage>
</organism>
<comment type="caution">
    <text evidence="6">The sequence shown here is derived from an EMBL/GenBank/DDBJ whole genome shotgun (WGS) entry which is preliminary data.</text>
</comment>
<dbReference type="Pfam" id="PF15795">
    <property type="entry name" value="Spec3"/>
    <property type="match status" value="1"/>
</dbReference>
<dbReference type="AlphaFoldDB" id="A0AAD4U3L0"/>
<dbReference type="InterPro" id="IPR026673">
    <property type="entry name" value="SPEC3/Stum"/>
</dbReference>
<dbReference type="PANTHER" id="PTHR21676">
    <property type="entry name" value="PROTEIN STUM"/>
    <property type="match status" value="1"/>
</dbReference>
<dbReference type="Proteomes" id="UP001214576">
    <property type="component" value="Unassembled WGS sequence"/>
</dbReference>
<protein>
    <recommendedName>
        <fullName evidence="8">Stum, mechanosensory transduction mediator homolog</fullName>
    </recommendedName>
</protein>
<keyword evidence="4 5" id="KW-0472">Membrane</keyword>
<reference evidence="6" key="1">
    <citation type="submission" date="2022-03" db="EMBL/GenBank/DDBJ databases">
        <title>Genomic analyses of argali, domestic sheep and their hybrids provide insights into chromosomal evolution, heterosis and genetic basis of agronomic traits.</title>
        <authorList>
            <person name="Li M."/>
        </authorList>
    </citation>
    <scope>NUCLEOTIDE SEQUENCE</scope>
    <source>
        <strain evidence="6">CAU-MHL-2022a</strain>
        <tissue evidence="6">Skin</tissue>
    </source>
</reference>
<evidence type="ECO:0000256" key="5">
    <source>
        <dbReference type="SAM" id="Phobius"/>
    </source>
</evidence>
<dbReference type="PANTHER" id="PTHR21676:SF1">
    <property type="entry name" value="PROTEIN STUM HOMOLOG"/>
    <property type="match status" value="1"/>
</dbReference>
<keyword evidence="3 5" id="KW-1133">Transmembrane helix</keyword>
<evidence type="ECO:0000256" key="2">
    <source>
        <dbReference type="ARBA" id="ARBA00022692"/>
    </source>
</evidence>
<evidence type="ECO:0000313" key="6">
    <source>
        <dbReference type="EMBL" id="KAI4537015.1"/>
    </source>
</evidence>
<dbReference type="GO" id="GO:0016020">
    <property type="term" value="C:membrane"/>
    <property type="evidence" value="ECO:0007669"/>
    <property type="project" value="UniProtKB-SubCell"/>
</dbReference>
<sequence>MEPSHKDAETAAAAAAVAAAERGASSSSGVVVQVREKKGPLRAAIPYMPFPVAVICLFLNTFVPGLGTFVSAFTVLCGARTDLPDRHVCCVFWLNIAAALIQILTAIVMVGWIMSIFWGMDMVILAKSKPTCKGSIIAAVEMVLWAEITPSNSGVCMSQEHYTEESHHNELS</sequence>
<name>A0AAD4U3L0_OVIAM</name>
<comment type="subcellular location">
    <subcellularLocation>
        <location evidence="1">Membrane</location>
        <topology evidence="1">Multi-pass membrane protein</topology>
    </subcellularLocation>
</comment>
<evidence type="ECO:0000313" key="7">
    <source>
        <dbReference type="Proteomes" id="UP001214576"/>
    </source>
</evidence>
<feature type="transmembrane region" description="Helical" evidence="5">
    <location>
        <begin position="52"/>
        <end position="79"/>
    </location>
</feature>
<proteinExistence type="predicted"/>
<evidence type="ECO:0008006" key="8">
    <source>
        <dbReference type="Google" id="ProtNLM"/>
    </source>
</evidence>
<keyword evidence="2 5" id="KW-0812">Transmembrane</keyword>
<dbReference type="EMBL" id="JAKZEL010000015">
    <property type="protein sequence ID" value="KAI4537015.1"/>
    <property type="molecule type" value="Genomic_DNA"/>
</dbReference>
<feature type="transmembrane region" description="Helical" evidence="5">
    <location>
        <begin position="91"/>
        <end position="118"/>
    </location>
</feature>
<gene>
    <name evidence="6" type="ORF">MG293_013218</name>
</gene>
<accession>A0AAD4U3L0</accession>
<keyword evidence="7" id="KW-1185">Reference proteome</keyword>
<evidence type="ECO:0000256" key="1">
    <source>
        <dbReference type="ARBA" id="ARBA00004141"/>
    </source>
</evidence>
<evidence type="ECO:0000256" key="4">
    <source>
        <dbReference type="ARBA" id="ARBA00023136"/>
    </source>
</evidence>